<accession>A0A1H0XKH5</accession>
<feature type="transmembrane region" description="Helical" evidence="1">
    <location>
        <begin position="23"/>
        <end position="43"/>
    </location>
</feature>
<reference evidence="2 3" key="1">
    <citation type="submission" date="2016-10" db="EMBL/GenBank/DDBJ databases">
        <authorList>
            <person name="de Groot N.N."/>
        </authorList>
    </citation>
    <scope>NUCLEOTIDE SEQUENCE [LARGE SCALE GENOMIC DNA]</scope>
    <source>
        <strain evidence="2 3">DSM 43794</strain>
    </source>
</reference>
<dbReference type="EMBL" id="FNKK01000001">
    <property type="protein sequence ID" value="SDQ03362.1"/>
    <property type="molecule type" value="Genomic_DNA"/>
</dbReference>
<keyword evidence="1" id="KW-0472">Membrane</keyword>
<keyword evidence="1" id="KW-0812">Transmembrane</keyword>
<organism evidence="2 3">
    <name type="scientific">Thermostaphylospora chromogena</name>
    <dbReference type="NCBI Taxonomy" id="35622"/>
    <lineage>
        <taxon>Bacteria</taxon>
        <taxon>Bacillati</taxon>
        <taxon>Actinomycetota</taxon>
        <taxon>Actinomycetes</taxon>
        <taxon>Streptosporangiales</taxon>
        <taxon>Thermomonosporaceae</taxon>
        <taxon>Thermostaphylospora</taxon>
    </lineage>
</organism>
<evidence type="ECO:0000313" key="2">
    <source>
        <dbReference type="EMBL" id="SDQ03362.1"/>
    </source>
</evidence>
<dbReference type="Proteomes" id="UP000217103">
    <property type="component" value="Unassembled WGS sequence"/>
</dbReference>
<evidence type="ECO:0000313" key="3">
    <source>
        <dbReference type="Proteomes" id="UP000217103"/>
    </source>
</evidence>
<dbReference type="STRING" id="35622.SAMN04489764_0049"/>
<name>A0A1H0XKH5_9ACTN</name>
<evidence type="ECO:0000256" key="1">
    <source>
        <dbReference type="SAM" id="Phobius"/>
    </source>
</evidence>
<keyword evidence="1" id="KW-1133">Transmembrane helix</keyword>
<proteinExistence type="predicted"/>
<protein>
    <submittedName>
        <fullName evidence="2">Uncharacterized protein</fullName>
    </submittedName>
</protein>
<sequence>MRCSSSIAATAEAAGLSIPLDVAVLLIAVVTGALAASVAWARVRALLRDPQTRLWLRLRWRMHPGPGFASRWDLWRRYGLPRARRVARHARPSLRRRDMYGRGACVNTPRFSGGGRDGCTVSACTPPSRTSC</sequence>
<dbReference type="AlphaFoldDB" id="A0A1H0XKH5"/>
<gene>
    <name evidence="2" type="ORF">SAMN04489764_0049</name>
</gene>
<keyword evidence="3" id="KW-1185">Reference proteome</keyword>